<dbReference type="InterPro" id="IPR005854">
    <property type="entry name" value="PurF"/>
</dbReference>
<dbReference type="PROSITE" id="PS51278">
    <property type="entry name" value="GATASE_TYPE_2"/>
    <property type="match status" value="1"/>
</dbReference>
<dbReference type="InterPro" id="IPR035584">
    <property type="entry name" value="PurF_N"/>
</dbReference>
<keyword evidence="7 9" id="KW-0460">Magnesium</keyword>
<feature type="binding site" evidence="9 12">
    <location>
        <position position="367"/>
    </location>
    <ligand>
        <name>Mg(2+)</name>
        <dbReference type="ChEBI" id="CHEBI:18420"/>
    </ligand>
</feature>
<comment type="cofactor">
    <cofactor evidence="9 12">
        <name>Mg(2+)</name>
        <dbReference type="ChEBI" id="CHEBI:18420"/>
    </cofactor>
    <text evidence="9 12">Binds 1 Mg(2+) ion per subunit.</text>
</comment>
<evidence type="ECO:0000256" key="6">
    <source>
        <dbReference type="ARBA" id="ARBA00022755"/>
    </source>
</evidence>
<evidence type="ECO:0000256" key="3">
    <source>
        <dbReference type="ARBA" id="ARBA00022676"/>
    </source>
</evidence>
<dbReference type="OrthoDB" id="9801213at2"/>
<feature type="domain" description="Glutamine amidotransferase type-2" evidence="13">
    <location>
        <begin position="2"/>
        <end position="236"/>
    </location>
</feature>
<evidence type="ECO:0000313" key="15">
    <source>
        <dbReference type="Proteomes" id="UP000092377"/>
    </source>
</evidence>
<reference evidence="15" key="1">
    <citation type="submission" date="2016-06" db="EMBL/GenBank/DDBJ databases">
        <authorList>
            <person name="Butler K."/>
        </authorList>
    </citation>
    <scope>NUCLEOTIDE SEQUENCE [LARGE SCALE GENOMIC DNA]</scope>
    <source>
        <strain evidence="15">GCSL-Mp20</strain>
    </source>
</reference>
<keyword evidence="5 9" id="KW-0479">Metal-binding</keyword>
<evidence type="ECO:0000259" key="13">
    <source>
        <dbReference type="PROSITE" id="PS51278"/>
    </source>
</evidence>
<dbReference type="UniPathway" id="UPA00074">
    <property type="reaction ID" value="UER00124"/>
</dbReference>
<dbReference type="NCBIfam" id="TIGR01134">
    <property type="entry name" value="purF"/>
    <property type="match status" value="1"/>
</dbReference>
<keyword evidence="15" id="KW-1185">Reference proteome</keyword>
<dbReference type="SUPFAM" id="SSF56235">
    <property type="entry name" value="N-terminal nucleophile aminohydrolases (Ntn hydrolases)"/>
    <property type="match status" value="1"/>
</dbReference>
<dbReference type="PANTHER" id="PTHR11907">
    <property type="entry name" value="AMIDOPHOSPHORIBOSYLTRANSFERASE"/>
    <property type="match status" value="1"/>
</dbReference>
<evidence type="ECO:0000256" key="8">
    <source>
        <dbReference type="ARBA" id="ARBA00022962"/>
    </source>
</evidence>
<dbReference type="Proteomes" id="UP000092377">
    <property type="component" value="Unassembled WGS sequence"/>
</dbReference>
<keyword evidence="8 9" id="KW-0315">Glutamine amidotransferase</keyword>
<gene>
    <name evidence="9" type="primary">purF</name>
    <name evidence="14" type="ORF">AYY18_01735</name>
</gene>
<dbReference type="EC" id="2.4.2.14" evidence="9"/>
<dbReference type="FunFam" id="3.60.20.10:FF:000011">
    <property type="entry name" value="Amidophosphoribosyltransferase"/>
    <property type="match status" value="1"/>
</dbReference>
<sequence length="505" mass="56424">MCGIVGIVGFTQVNQSIYDALTVLQHRGQDAAGIATIDSNNGFRLRKANGLVKDVFETRHMLRLQGTLGIGHVRYPTAGSSSASEAQPFYVNSPFGITLAHNGNLTNAHTLKRQLFETARRHVNTTSDSEILLNVLAYELDRFDGHPLEPDNIFAAVSAMHSKIRGAYACVALIIGHGLLAFRDPNGIRPLVLGKRALSDGREEYMVASESVALDTLGFEFLRDVAPGEAVYITETGQLYTRQCAANPSLTPCLFEFVYFARPDSVIDKVSVYNARLRMGQKLGEKIAREWDDLDIDVVIPIPETSIDSALEIAHILKKPYRQGFVKNRYVGRTFIMPGQHERKKSVRRKLNANRTEFRGKNVLLVDDSIVRGTTSEQIVELAREAGAKKVYFASAAPEVRFPNVYGIDMPNANELIAHGRETEEIRKLIGADALIFQDLEDLVAAVREENPDIRVLEASVFDGIYVTKDIDQDYLDYVENLRKDDELKLRDHNEIENLEIYNEG</sequence>
<dbReference type="CDD" id="cd06223">
    <property type="entry name" value="PRTases_typeI"/>
    <property type="match status" value="1"/>
</dbReference>
<comment type="function">
    <text evidence="9">Catalyzes the formation of phosphoribosylamine from phosphoribosylpyrophosphate (PRPP) and glutamine.</text>
</comment>
<organism evidence="14 15">
    <name type="scientific">Morganella psychrotolerans</name>
    <dbReference type="NCBI Taxonomy" id="368603"/>
    <lineage>
        <taxon>Bacteria</taxon>
        <taxon>Pseudomonadati</taxon>
        <taxon>Pseudomonadota</taxon>
        <taxon>Gammaproteobacteria</taxon>
        <taxon>Enterobacterales</taxon>
        <taxon>Morganellaceae</taxon>
        <taxon>Morganella</taxon>
    </lineage>
</organism>
<dbReference type="AlphaFoldDB" id="A0A1B8HUD5"/>
<dbReference type="GO" id="GO:0000287">
    <property type="term" value="F:magnesium ion binding"/>
    <property type="evidence" value="ECO:0007669"/>
    <property type="project" value="UniProtKB-UniRule"/>
</dbReference>
<name>A0A1B8HUD5_9GAMM</name>
<comment type="similarity">
    <text evidence="2 9 10">In the C-terminal section; belongs to the purine/pyrimidine phosphoribosyltransferase family.</text>
</comment>
<dbReference type="InterPro" id="IPR000836">
    <property type="entry name" value="PRTase_dom"/>
</dbReference>
<dbReference type="HAMAP" id="MF_01931">
    <property type="entry name" value="PurF"/>
    <property type="match status" value="1"/>
</dbReference>
<evidence type="ECO:0000256" key="2">
    <source>
        <dbReference type="ARBA" id="ARBA00010138"/>
    </source>
</evidence>
<evidence type="ECO:0000256" key="9">
    <source>
        <dbReference type="HAMAP-Rule" id="MF_01931"/>
    </source>
</evidence>
<evidence type="ECO:0000256" key="10">
    <source>
        <dbReference type="PIRNR" id="PIRNR000485"/>
    </source>
</evidence>
<keyword evidence="3 9" id="KW-0328">Glycosyltransferase</keyword>
<accession>A0A1B8HUD5</accession>
<dbReference type="RefSeq" id="WP_067398459.1">
    <property type="nucleotide sequence ID" value="NZ_LZEY01000001.1"/>
</dbReference>
<comment type="pathway">
    <text evidence="1 9 10">Purine metabolism; IMP biosynthesis via de novo pathway; N(1)-(5-phospho-D-ribosyl)glycinamide from 5-phospho-alpha-D-ribose 1-diphosphate: step 1/2.</text>
</comment>
<comment type="catalytic activity">
    <reaction evidence="9 10">
        <text>5-phospho-beta-D-ribosylamine + L-glutamate + diphosphate = 5-phospho-alpha-D-ribose 1-diphosphate + L-glutamine + H2O</text>
        <dbReference type="Rhea" id="RHEA:14905"/>
        <dbReference type="ChEBI" id="CHEBI:15377"/>
        <dbReference type="ChEBI" id="CHEBI:29985"/>
        <dbReference type="ChEBI" id="CHEBI:33019"/>
        <dbReference type="ChEBI" id="CHEBI:58017"/>
        <dbReference type="ChEBI" id="CHEBI:58359"/>
        <dbReference type="ChEBI" id="CHEBI:58681"/>
        <dbReference type="EC" id="2.4.2.14"/>
    </reaction>
</comment>
<dbReference type="InterPro" id="IPR029057">
    <property type="entry name" value="PRTase-like"/>
</dbReference>
<dbReference type="GO" id="GO:0009113">
    <property type="term" value="P:purine nucleobase biosynthetic process"/>
    <property type="evidence" value="ECO:0007669"/>
    <property type="project" value="UniProtKB-UniRule"/>
</dbReference>
<comment type="caution">
    <text evidence="9">Lacks conserved residue(s) required for the propagation of feature annotation.</text>
</comment>
<keyword evidence="6 9" id="KW-0658">Purine biosynthesis</keyword>
<dbReference type="Pfam" id="PF13522">
    <property type="entry name" value="GATase_6"/>
    <property type="match status" value="1"/>
</dbReference>
<evidence type="ECO:0000256" key="5">
    <source>
        <dbReference type="ARBA" id="ARBA00022723"/>
    </source>
</evidence>
<evidence type="ECO:0000256" key="7">
    <source>
        <dbReference type="ARBA" id="ARBA00022842"/>
    </source>
</evidence>
<feature type="binding site" evidence="9 12">
    <location>
        <position position="368"/>
    </location>
    <ligand>
        <name>Mg(2+)</name>
        <dbReference type="ChEBI" id="CHEBI:18420"/>
    </ligand>
</feature>
<dbReference type="CDD" id="cd00715">
    <property type="entry name" value="GPATase_N"/>
    <property type="match status" value="1"/>
</dbReference>
<evidence type="ECO:0000256" key="11">
    <source>
        <dbReference type="PIRSR" id="PIRSR000485-1"/>
    </source>
</evidence>
<proteinExistence type="inferred from homology"/>
<evidence type="ECO:0000256" key="4">
    <source>
        <dbReference type="ARBA" id="ARBA00022679"/>
    </source>
</evidence>
<dbReference type="Pfam" id="PF00156">
    <property type="entry name" value="Pribosyltran"/>
    <property type="match status" value="1"/>
</dbReference>
<dbReference type="Gene3D" id="3.60.20.10">
    <property type="entry name" value="Glutamine Phosphoribosylpyrophosphate, subunit 1, domain 1"/>
    <property type="match status" value="1"/>
</dbReference>
<dbReference type="PIRSF" id="PIRSF000485">
    <property type="entry name" value="Amd_phspho_trans"/>
    <property type="match status" value="1"/>
</dbReference>
<dbReference type="GO" id="GO:0004044">
    <property type="term" value="F:amidophosphoribosyltransferase activity"/>
    <property type="evidence" value="ECO:0007669"/>
    <property type="project" value="UniProtKB-UniRule"/>
</dbReference>
<dbReference type="GO" id="GO:0006189">
    <property type="term" value="P:'de novo' IMP biosynthetic process"/>
    <property type="evidence" value="ECO:0007669"/>
    <property type="project" value="UniProtKB-UniRule"/>
</dbReference>
<feature type="active site" description="Nucleophile" evidence="9 11">
    <location>
        <position position="2"/>
    </location>
</feature>
<dbReference type="Gene3D" id="3.40.50.2020">
    <property type="match status" value="1"/>
</dbReference>
<evidence type="ECO:0000313" key="14">
    <source>
        <dbReference type="EMBL" id="OBU13483.1"/>
    </source>
</evidence>
<dbReference type="EMBL" id="LZEY01000001">
    <property type="protein sequence ID" value="OBU13483.1"/>
    <property type="molecule type" value="Genomic_DNA"/>
</dbReference>
<feature type="binding site" evidence="9 12">
    <location>
        <position position="305"/>
    </location>
    <ligand>
        <name>Mg(2+)</name>
        <dbReference type="ChEBI" id="CHEBI:18420"/>
    </ligand>
</feature>
<comment type="caution">
    <text evidence="14">The sequence shown here is derived from an EMBL/GenBank/DDBJ whole genome shotgun (WGS) entry which is preliminary data.</text>
</comment>
<evidence type="ECO:0000256" key="1">
    <source>
        <dbReference type="ARBA" id="ARBA00005209"/>
    </source>
</evidence>
<evidence type="ECO:0000256" key="12">
    <source>
        <dbReference type="PIRSR" id="PIRSR000485-2"/>
    </source>
</evidence>
<keyword evidence="4 9" id="KW-0808">Transferase</keyword>
<protein>
    <recommendedName>
        <fullName evidence="9">Amidophosphoribosyltransferase</fullName>
        <shortName evidence="9">ATase</shortName>
        <ecNumber evidence="9">2.4.2.14</ecNumber>
    </recommendedName>
    <alternativeName>
        <fullName evidence="9">Glutamine phosphoribosylpyrophosphate amidotransferase</fullName>
        <shortName evidence="9">GPATase</shortName>
    </alternativeName>
</protein>
<dbReference type="SUPFAM" id="SSF53271">
    <property type="entry name" value="PRTase-like"/>
    <property type="match status" value="1"/>
</dbReference>
<dbReference type="InterPro" id="IPR017932">
    <property type="entry name" value="GATase_2_dom"/>
</dbReference>
<dbReference type="InterPro" id="IPR029055">
    <property type="entry name" value="Ntn_hydrolases_N"/>
</dbReference>